<organism evidence="3">
    <name type="scientific">Triticum aestivum</name>
    <name type="common">Wheat</name>
    <dbReference type="NCBI Taxonomy" id="4565"/>
    <lineage>
        <taxon>Eukaryota</taxon>
        <taxon>Viridiplantae</taxon>
        <taxon>Streptophyta</taxon>
        <taxon>Embryophyta</taxon>
        <taxon>Tracheophyta</taxon>
        <taxon>Spermatophyta</taxon>
        <taxon>Magnoliopsida</taxon>
        <taxon>Liliopsida</taxon>
        <taxon>Poales</taxon>
        <taxon>Poaceae</taxon>
        <taxon>BOP clade</taxon>
        <taxon>Pooideae</taxon>
        <taxon>Triticodae</taxon>
        <taxon>Triticeae</taxon>
        <taxon>Triticinae</taxon>
        <taxon>Triticum</taxon>
    </lineage>
</organism>
<dbReference type="STRING" id="4565.A0A3B6N0E4"/>
<dbReference type="InterPro" id="IPR001810">
    <property type="entry name" value="F-box_dom"/>
</dbReference>
<dbReference type="EnsemblPlants" id="TraesCS5D02G484100.1">
    <property type="protein sequence ID" value="TraesCS5D02G484100.1"/>
    <property type="gene ID" value="TraesCS5D02G484100"/>
</dbReference>
<evidence type="ECO:0000259" key="1">
    <source>
        <dbReference type="Pfam" id="PF12937"/>
    </source>
</evidence>
<feature type="domain" description="F-box/LRR-repeat protein 15/At3g58940/PEG3-like LRR" evidence="2">
    <location>
        <begin position="278"/>
        <end position="347"/>
    </location>
</feature>
<dbReference type="PANTHER" id="PTHR38926:SF46">
    <property type="entry name" value="F-BOX DOMAIN-CONTAINING PROTEIN"/>
    <property type="match status" value="1"/>
</dbReference>
<dbReference type="Gramene" id="TraesCAD_scaffold_004094_01G000800.1">
    <property type="protein sequence ID" value="TraesCAD_scaffold_004094_01G000800.1"/>
    <property type="gene ID" value="TraesCAD_scaffold_004094_01G000800"/>
</dbReference>
<reference evidence="3" key="2">
    <citation type="submission" date="2018-10" db="UniProtKB">
        <authorList>
            <consortium name="EnsemblPlants"/>
        </authorList>
    </citation>
    <scope>IDENTIFICATION</scope>
</reference>
<dbReference type="OMA" id="AMEIATM"/>
<dbReference type="InterPro" id="IPR036047">
    <property type="entry name" value="F-box-like_dom_sf"/>
</dbReference>
<dbReference type="Gramene" id="TraesROB_scaffold_030056_01G000100.1">
    <property type="protein sequence ID" value="TraesROB_scaffold_030056_01G000100.1"/>
    <property type="gene ID" value="TraesROB_scaffold_030056_01G000100"/>
</dbReference>
<feature type="domain" description="F-box" evidence="1">
    <location>
        <begin position="11"/>
        <end position="56"/>
    </location>
</feature>
<dbReference type="OrthoDB" id="611282at2759"/>
<protein>
    <submittedName>
        <fullName evidence="3">Uncharacterized protein</fullName>
    </submittedName>
</protein>
<dbReference type="GO" id="GO:1905761">
    <property type="term" value="F:SCF ubiquitin ligase complex binding"/>
    <property type="evidence" value="ECO:0000318"/>
    <property type="project" value="GO_Central"/>
</dbReference>
<name>A0A3B6N0E4_WHEAT</name>
<dbReference type="SUPFAM" id="SSF81383">
    <property type="entry name" value="F-box domain"/>
    <property type="match status" value="2"/>
</dbReference>
<dbReference type="SUPFAM" id="SSF52047">
    <property type="entry name" value="RNI-like"/>
    <property type="match status" value="1"/>
</dbReference>
<reference evidence="3" key="1">
    <citation type="submission" date="2018-08" db="EMBL/GenBank/DDBJ databases">
        <authorList>
            <person name="Rossello M."/>
        </authorList>
    </citation>
    <scope>NUCLEOTIDE SEQUENCE [LARGE SCALE GENOMIC DNA]</scope>
    <source>
        <strain evidence="3">cv. Chinese Spring</strain>
    </source>
</reference>
<dbReference type="Gramene" id="TraesWEE_scaffold_015450_01G000300.1">
    <property type="protein sequence ID" value="TraesWEE_scaffold_015450_01G000300.1"/>
    <property type="gene ID" value="TraesWEE_scaffold_015450_01G000300"/>
</dbReference>
<dbReference type="Gramene" id="TraesCLE_scaffold_038945_01G000300.1">
    <property type="protein sequence ID" value="TraesCLE_scaffold_038945_01G000300.1"/>
    <property type="gene ID" value="TraesCLE_scaffold_038945_01G000300"/>
</dbReference>
<evidence type="ECO:0000313" key="3">
    <source>
        <dbReference type="EnsemblPlants" id="TraesCS5D02G484100.1"/>
    </source>
</evidence>
<dbReference type="Gene3D" id="3.80.10.10">
    <property type="entry name" value="Ribonuclease Inhibitor"/>
    <property type="match status" value="2"/>
</dbReference>
<evidence type="ECO:0000259" key="2">
    <source>
        <dbReference type="Pfam" id="PF24758"/>
    </source>
</evidence>
<accession>A0A3B6N0E4</accession>
<dbReference type="Gene3D" id="1.20.1280.50">
    <property type="match status" value="2"/>
</dbReference>
<proteinExistence type="predicted"/>
<sequence length="371" mass="41507">MDHAAPRARDWSLLPLDVLSSIFIRIGAVDVLMGAGLVCRSWLEAAKLPEVWRAVDMDKHEVVFTKCNVVLRAMAKAAVDRADGQLRSFAGKLFVTNELIKYIVERSPSLTSLRLVSCHVHYLASVMQESPPMELRSLELDDTYLTVKDLTSVVESCPLLEVLRVRNCVQEIDLLVVSSMDDAAPLVSEPPARDWSLLPLDVLSLIFPRVGAVDVLMGAGLACRSWLEAAKLLELWRAVDMDKHQVVFWKDDDVLCAMAKAAVDRSDGQLRSFAGKLFVTDELMKSPSLTTLRLVSCRDLFLGRVIQESSLLELRSLELYDISLTVGDLTVVLECCPLLEVLWVRNCFRIDEEDEHALPAKFSRIKTLTLL</sequence>
<dbReference type="InterPro" id="IPR032675">
    <property type="entry name" value="LRR_dom_sf"/>
</dbReference>
<evidence type="ECO:0000313" key="4">
    <source>
        <dbReference type="Proteomes" id="UP000019116"/>
    </source>
</evidence>
<dbReference type="Pfam" id="PF12937">
    <property type="entry name" value="F-box-like"/>
    <property type="match status" value="1"/>
</dbReference>
<dbReference type="AlphaFoldDB" id="A0A3B6N0E4"/>
<dbReference type="InterPro" id="IPR055411">
    <property type="entry name" value="LRR_FXL15/At3g58940/PEG3-like"/>
</dbReference>
<dbReference type="Gramene" id="TraesCS5D02G484100.1">
    <property type="protein sequence ID" value="TraesCS5D02G484100.1"/>
    <property type="gene ID" value="TraesCS5D02G484100"/>
</dbReference>
<dbReference type="Proteomes" id="UP000019116">
    <property type="component" value="Chromosome 5D"/>
</dbReference>
<dbReference type="FunFam" id="1.20.1280.50:FF:000037">
    <property type="entry name" value="F-box protein SKIP19"/>
    <property type="match status" value="1"/>
</dbReference>
<dbReference type="PANTHER" id="PTHR38926">
    <property type="entry name" value="F-BOX DOMAIN CONTAINING PROTEIN, EXPRESSED"/>
    <property type="match status" value="1"/>
</dbReference>
<keyword evidence="4" id="KW-1185">Reference proteome</keyword>
<dbReference type="Pfam" id="PF24758">
    <property type="entry name" value="LRR_At5g56370"/>
    <property type="match status" value="1"/>
</dbReference>
<dbReference type="Gramene" id="TraesCS5D03G1064700.1">
    <property type="protein sequence ID" value="TraesCS5D03G1064700.1.CDS"/>
    <property type="gene ID" value="TraesCS5D03G1064700"/>
</dbReference>